<dbReference type="PANTHER" id="PTHR34260:SF1">
    <property type="entry name" value="UBIQUINOL-CYTOCHROME-C REDUCTASE COMPLEX ASSEMBLY FACTOR 2"/>
    <property type="match status" value="1"/>
</dbReference>
<proteinExistence type="predicted"/>
<dbReference type="PANTHER" id="PTHR34260">
    <property type="entry name" value="UBIQUINOL-CYTOCHROME-C REDUCTASE COMPLEX ASSEMBLY FACTOR 2"/>
    <property type="match status" value="1"/>
</dbReference>
<evidence type="ECO:0000256" key="5">
    <source>
        <dbReference type="ARBA" id="ARBA00031206"/>
    </source>
</evidence>
<keyword evidence="2" id="KW-0809">Transit peptide</keyword>
<evidence type="ECO:0000313" key="7">
    <source>
        <dbReference type="Proteomes" id="UP000695022"/>
    </source>
</evidence>
<dbReference type="Proteomes" id="UP000695022">
    <property type="component" value="Unplaced"/>
</dbReference>
<gene>
    <name evidence="8" type="primary">LOC106817841</name>
</gene>
<protein>
    <recommendedName>
        <fullName evidence="6">Mitochondrial nucleoid factor 1</fullName>
    </recommendedName>
    <alternativeName>
        <fullName evidence="5">Mitochondrial protein M19</fullName>
    </alternativeName>
</protein>
<dbReference type="InterPro" id="IPR037698">
    <property type="entry name" value="UQCC2"/>
</dbReference>
<evidence type="ECO:0000256" key="1">
    <source>
        <dbReference type="ARBA" id="ARBA00004436"/>
    </source>
</evidence>
<evidence type="ECO:0000256" key="3">
    <source>
        <dbReference type="ARBA" id="ARBA00023128"/>
    </source>
</evidence>
<sequence length="125" mass="14734">MAFSQYRKFVRLLEMWPVDNSKFSRDLGQHIRNKVAETFREGETTKIANAVECDKYYDALMTLALNKHKDKYQVKFQEGTASTGLTLEECHLLMATESLQIIDKENRRWWQAQQKSEQKKKKTGK</sequence>
<evidence type="ECO:0000313" key="8">
    <source>
        <dbReference type="RefSeq" id="XP_014678031.1"/>
    </source>
</evidence>
<accession>A0ABM1F0R0</accession>
<evidence type="ECO:0000256" key="6">
    <source>
        <dbReference type="ARBA" id="ARBA00032983"/>
    </source>
</evidence>
<organism evidence="7 8">
    <name type="scientific">Priapulus caudatus</name>
    <name type="common">Priapulid worm</name>
    <dbReference type="NCBI Taxonomy" id="37621"/>
    <lineage>
        <taxon>Eukaryota</taxon>
        <taxon>Metazoa</taxon>
        <taxon>Ecdysozoa</taxon>
        <taxon>Scalidophora</taxon>
        <taxon>Priapulida</taxon>
        <taxon>Priapulimorpha</taxon>
        <taxon>Priapulimorphida</taxon>
        <taxon>Priapulidae</taxon>
        <taxon>Priapulus</taxon>
    </lineage>
</organism>
<keyword evidence="3" id="KW-0496">Mitochondrion</keyword>
<evidence type="ECO:0000256" key="4">
    <source>
        <dbReference type="ARBA" id="ARBA00023271"/>
    </source>
</evidence>
<evidence type="ECO:0000256" key="2">
    <source>
        <dbReference type="ARBA" id="ARBA00022946"/>
    </source>
</evidence>
<reference evidence="8" key="1">
    <citation type="submission" date="2025-08" db="UniProtKB">
        <authorList>
            <consortium name="RefSeq"/>
        </authorList>
    </citation>
    <scope>IDENTIFICATION</scope>
</reference>
<comment type="subcellular location">
    <subcellularLocation>
        <location evidence="1">Mitochondrion matrix</location>
        <location evidence="1">Mitochondrion nucleoid</location>
    </subcellularLocation>
</comment>
<keyword evidence="7" id="KW-1185">Reference proteome</keyword>
<name>A0ABM1F0R0_PRICU</name>
<keyword evidence="4" id="KW-1135">Mitochondrion nucleoid</keyword>
<dbReference type="GeneID" id="106817841"/>
<dbReference type="Pfam" id="PF20180">
    <property type="entry name" value="UQCC2_CBP6"/>
    <property type="match status" value="1"/>
</dbReference>
<dbReference type="RefSeq" id="XP_014678031.1">
    <property type="nucleotide sequence ID" value="XM_014822545.1"/>
</dbReference>